<keyword evidence="5" id="KW-1185">Reference proteome</keyword>
<protein>
    <submittedName>
        <fullName evidence="4">CYTH and CHAD domain-containing protein</fullName>
    </submittedName>
</protein>
<dbReference type="InterPro" id="IPR023577">
    <property type="entry name" value="CYTH_domain"/>
</dbReference>
<evidence type="ECO:0000313" key="5">
    <source>
        <dbReference type="Proteomes" id="UP000293291"/>
    </source>
</evidence>
<dbReference type="Pfam" id="PF01928">
    <property type="entry name" value="CYTH"/>
    <property type="match status" value="1"/>
</dbReference>
<dbReference type="EMBL" id="SDWU01000024">
    <property type="protein sequence ID" value="RYB98299.1"/>
    <property type="molecule type" value="Genomic_DNA"/>
</dbReference>
<dbReference type="Pfam" id="PF05235">
    <property type="entry name" value="CHAD"/>
    <property type="match status" value="1"/>
</dbReference>
<dbReference type="SMART" id="SM01118">
    <property type="entry name" value="CYTH"/>
    <property type="match status" value="1"/>
</dbReference>
<evidence type="ECO:0000256" key="1">
    <source>
        <dbReference type="SAM" id="MobiDB-lite"/>
    </source>
</evidence>
<dbReference type="InterPro" id="IPR007899">
    <property type="entry name" value="CHAD_dom"/>
</dbReference>
<accession>A0A4Q2S7M0</accession>
<dbReference type="Proteomes" id="UP000293291">
    <property type="component" value="Unassembled WGS sequence"/>
</dbReference>
<feature type="domain" description="CYTH" evidence="2">
    <location>
        <begin position="70"/>
        <end position="268"/>
    </location>
</feature>
<dbReference type="CDD" id="cd07374">
    <property type="entry name" value="CYTH-like_Pase"/>
    <property type="match status" value="1"/>
</dbReference>
<feature type="region of interest" description="Disordered" evidence="1">
    <location>
        <begin position="38"/>
        <end position="60"/>
    </location>
</feature>
<dbReference type="SMART" id="SM00880">
    <property type="entry name" value="CHAD"/>
    <property type="match status" value="1"/>
</dbReference>
<dbReference type="Gene3D" id="1.40.20.10">
    <property type="entry name" value="CHAD domain"/>
    <property type="match status" value="1"/>
</dbReference>
<evidence type="ECO:0000259" key="2">
    <source>
        <dbReference type="PROSITE" id="PS51707"/>
    </source>
</evidence>
<dbReference type="PANTHER" id="PTHR39339:SF1">
    <property type="entry name" value="CHAD DOMAIN-CONTAINING PROTEIN"/>
    <property type="match status" value="1"/>
</dbReference>
<dbReference type="AlphaFoldDB" id="A0A4Q2S7M0"/>
<name>A0A4Q2S7M0_9ACTN</name>
<evidence type="ECO:0000259" key="3">
    <source>
        <dbReference type="PROSITE" id="PS51708"/>
    </source>
</evidence>
<dbReference type="SUPFAM" id="SSF55154">
    <property type="entry name" value="CYTH-like phosphatases"/>
    <property type="match status" value="1"/>
</dbReference>
<dbReference type="InterPro" id="IPR033469">
    <property type="entry name" value="CYTH-like_dom_sf"/>
</dbReference>
<comment type="caution">
    <text evidence="4">The sequence shown here is derived from an EMBL/GenBank/DDBJ whole genome shotgun (WGS) entry which is preliminary data.</text>
</comment>
<dbReference type="OrthoDB" id="9777271at2"/>
<sequence length="576" mass="64030">MSSRLLTPTSSTSVSTVMTHPSVRRVLVTRMTAVGAGTHHPTRAMKPPTRAQGAPLSRSGRQCVMVNESWPETERTFDVDPATVLPTMLDVDGVARVGQAVEHELEAVYFDTVDLDLARRGVTVRRRTGGSDAGWHLKLPRVGDTRVEVRRPLGRATRTVPRPLLEPVRALVRDRPLVPVARILTRRQERALLDADDAVLAHVCDDHVRTEQLHVGDQRDEWREWEVELVAGDDTLLDLAEELFREAGARRAQASSKLARTLGDHLPPAPSPPLRKKELRRSTAAAAVTHRLGRQVDRLLAQDRRVRAGEDGSVHKMRIAVRRLRSALKTYGPLFEDAAATDSLAEELRWLGRALGPARDAQVLRERLTELVAAEPDHLVLGPVAASIDDDLRAAERAAREATLAALGDRRYFRLLDDLDELVGAPAFTAEAGKPARKVFPRLLHRDAKRLRRSVKEVRRAAGGEKRDVALHDARKKAKRLRYAAESMAPVLGRRADELAASVKAIQQVLGRFQDTVMSRRVLRDHGARAHADGHNGFTYGRLHMLEEASAEAAVREFDDAWARVSLKGLRRRLEA</sequence>
<gene>
    <name evidence="4" type="ORF">EUA07_18305</name>
</gene>
<organism evidence="4 5">
    <name type="scientific">Nocardioides ganghwensis</name>
    <dbReference type="NCBI Taxonomy" id="252230"/>
    <lineage>
        <taxon>Bacteria</taxon>
        <taxon>Bacillati</taxon>
        <taxon>Actinomycetota</taxon>
        <taxon>Actinomycetes</taxon>
        <taxon>Propionibacteriales</taxon>
        <taxon>Nocardioidaceae</taxon>
        <taxon>Nocardioides</taxon>
    </lineage>
</organism>
<reference evidence="4 5" key="1">
    <citation type="submission" date="2019-01" db="EMBL/GenBank/DDBJ databases">
        <title>Novel species of Nocardioides.</title>
        <authorList>
            <person name="Liu Q."/>
            <person name="Xin Y.-H."/>
        </authorList>
    </citation>
    <scope>NUCLEOTIDE SEQUENCE [LARGE SCALE GENOMIC DNA]</scope>
    <source>
        <strain evidence="4 5">CGMCC 4.6875</strain>
    </source>
</reference>
<evidence type="ECO:0000313" key="4">
    <source>
        <dbReference type="EMBL" id="RYB98299.1"/>
    </source>
</evidence>
<dbReference type="PROSITE" id="PS51707">
    <property type="entry name" value="CYTH"/>
    <property type="match status" value="1"/>
</dbReference>
<dbReference type="PROSITE" id="PS51708">
    <property type="entry name" value="CHAD"/>
    <property type="match status" value="1"/>
</dbReference>
<proteinExistence type="predicted"/>
<dbReference type="PANTHER" id="PTHR39339">
    <property type="entry name" value="SLR1444 PROTEIN"/>
    <property type="match status" value="1"/>
</dbReference>
<feature type="domain" description="CHAD" evidence="3">
    <location>
        <begin position="281"/>
        <end position="567"/>
    </location>
</feature>
<dbReference type="Gene3D" id="2.40.320.10">
    <property type="entry name" value="Hypothetical Protein Pfu-838710-001"/>
    <property type="match status" value="1"/>
</dbReference>
<dbReference type="InterPro" id="IPR038186">
    <property type="entry name" value="CHAD_dom_sf"/>
</dbReference>